<evidence type="ECO:0000313" key="2">
    <source>
        <dbReference type="EMBL" id="SFX44723.1"/>
    </source>
</evidence>
<accession>A0A1K1X5X0</accession>
<proteinExistence type="predicted"/>
<dbReference type="RefSeq" id="WP_072325954.1">
    <property type="nucleotide sequence ID" value="NZ_FPJW01000005.1"/>
</dbReference>
<feature type="signal peptide" evidence="1">
    <location>
        <begin position="1"/>
        <end position="18"/>
    </location>
</feature>
<evidence type="ECO:0000256" key="1">
    <source>
        <dbReference type="SAM" id="SignalP"/>
    </source>
</evidence>
<dbReference type="EMBL" id="FPJW01000005">
    <property type="protein sequence ID" value="SFX44723.1"/>
    <property type="molecule type" value="Genomic_DNA"/>
</dbReference>
<organism evidence="2 3">
    <name type="scientific">Marinospirillum alkaliphilum DSM 21637</name>
    <dbReference type="NCBI Taxonomy" id="1122209"/>
    <lineage>
        <taxon>Bacteria</taxon>
        <taxon>Pseudomonadati</taxon>
        <taxon>Pseudomonadota</taxon>
        <taxon>Gammaproteobacteria</taxon>
        <taxon>Oceanospirillales</taxon>
        <taxon>Oceanospirillaceae</taxon>
        <taxon>Marinospirillum</taxon>
    </lineage>
</organism>
<dbReference type="Proteomes" id="UP000182350">
    <property type="component" value="Unassembled WGS sequence"/>
</dbReference>
<evidence type="ECO:0000313" key="3">
    <source>
        <dbReference type="Proteomes" id="UP000182350"/>
    </source>
</evidence>
<dbReference type="OrthoDB" id="6120209at2"/>
<keyword evidence="3" id="KW-1185">Reference proteome</keyword>
<keyword evidence="1" id="KW-0732">Signal</keyword>
<reference evidence="2 3" key="1">
    <citation type="submission" date="2016-11" db="EMBL/GenBank/DDBJ databases">
        <authorList>
            <person name="Jaros S."/>
            <person name="Januszkiewicz K."/>
            <person name="Wedrychowicz H."/>
        </authorList>
    </citation>
    <scope>NUCLEOTIDE SEQUENCE [LARGE SCALE GENOMIC DNA]</scope>
    <source>
        <strain evidence="2 3">DSM 21637</strain>
    </source>
</reference>
<name>A0A1K1X5X0_9GAMM</name>
<gene>
    <name evidence="2" type="ORF">SAMN02745752_01719</name>
</gene>
<sequence>MRFLSALLFSLLAFNLYASDLTRADVERWIKTHGELQSWLDQHQEQLPDEDFANTNLSMEELMAKGIQQLRTAGLYNEFNRRVQRAGFSNVEHWAKLGQQISLTYMAIGLEENPQALGMFEAQLRELRSARDIPAEEKAMYEAMLNESINMMRQAQRMSSASKAAVRPYQRQLEELFDQEDSY</sequence>
<dbReference type="STRING" id="1122209.SAMN02745752_01719"/>
<dbReference type="AlphaFoldDB" id="A0A1K1X5X0"/>
<protein>
    <submittedName>
        <fullName evidence="2">Uncharacterized protein</fullName>
    </submittedName>
</protein>
<feature type="chain" id="PRO_5012001231" evidence="1">
    <location>
        <begin position="19"/>
        <end position="183"/>
    </location>
</feature>